<keyword evidence="3" id="KW-1185">Reference proteome</keyword>
<evidence type="ECO:0008006" key="4">
    <source>
        <dbReference type="Google" id="ProtNLM"/>
    </source>
</evidence>
<evidence type="ECO:0000313" key="3">
    <source>
        <dbReference type="Proteomes" id="UP001189429"/>
    </source>
</evidence>
<feature type="region of interest" description="Disordered" evidence="1">
    <location>
        <begin position="256"/>
        <end position="301"/>
    </location>
</feature>
<feature type="non-terminal residue" evidence="2">
    <location>
        <position position="301"/>
    </location>
</feature>
<evidence type="ECO:0000256" key="1">
    <source>
        <dbReference type="SAM" id="MobiDB-lite"/>
    </source>
</evidence>
<accession>A0ABN9PQ95</accession>
<dbReference type="EMBL" id="CAUYUJ010001308">
    <property type="protein sequence ID" value="CAK0795287.1"/>
    <property type="molecule type" value="Genomic_DNA"/>
</dbReference>
<comment type="caution">
    <text evidence="2">The sequence shown here is derived from an EMBL/GenBank/DDBJ whole genome shotgun (WGS) entry which is preliminary data.</text>
</comment>
<feature type="region of interest" description="Disordered" evidence="1">
    <location>
        <begin position="214"/>
        <end position="236"/>
    </location>
</feature>
<sequence length="301" mass="32957">MYKGCPNHPTNEFGWRHDNWAEEETAAKTNKSACELRQHEWQEYCGTVPMKVLFIAPDHVEWSPLSHADNNQSAAIAPAAEPRGSPSEAQPGAGGLESHSEQDISTSPKLELAPELDGDEQGTAGQYERPATATAVDNDRPATPPAVDHELPATMDMAPQHWEKQSNMPGAGESFDDSDVVRGYPSQPGCYYRMPSGCPLHYTKSKMWRTARPGDRAEGQRGLGHVQGPQEPLGQLVQYRRREGALRRQREFCEDGLTPHHGDGLAGGADADLEGPTQPGCYVRSPSGCPKHSSKVTAWRR</sequence>
<gene>
    <name evidence="2" type="ORF">PCOR1329_LOCUS5002</name>
</gene>
<evidence type="ECO:0000313" key="2">
    <source>
        <dbReference type="EMBL" id="CAK0795287.1"/>
    </source>
</evidence>
<proteinExistence type="predicted"/>
<organism evidence="2 3">
    <name type="scientific">Prorocentrum cordatum</name>
    <dbReference type="NCBI Taxonomy" id="2364126"/>
    <lineage>
        <taxon>Eukaryota</taxon>
        <taxon>Sar</taxon>
        <taxon>Alveolata</taxon>
        <taxon>Dinophyceae</taxon>
        <taxon>Prorocentrales</taxon>
        <taxon>Prorocentraceae</taxon>
        <taxon>Prorocentrum</taxon>
    </lineage>
</organism>
<feature type="region of interest" description="Disordered" evidence="1">
    <location>
        <begin position="75"/>
        <end position="152"/>
    </location>
</feature>
<feature type="compositionally biased region" description="Basic residues" evidence="1">
    <location>
        <begin position="292"/>
        <end position="301"/>
    </location>
</feature>
<dbReference type="Proteomes" id="UP001189429">
    <property type="component" value="Unassembled WGS sequence"/>
</dbReference>
<name>A0ABN9PQ95_9DINO</name>
<protein>
    <recommendedName>
        <fullName evidence="4">Holocytochrome c-type synthase</fullName>
    </recommendedName>
</protein>
<reference evidence="2" key="1">
    <citation type="submission" date="2023-10" db="EMBL/GenBank/DDBJ databases">
        <authorList>
            <person name="Chen Y."/>
            <person name="Shah S."/>
            <person name="Dougan E. K."/>
            <person name="Thang M."/>
            <person name="Chan C."/>
        </authorList>
    </citation>
    <scope>NUCLEOTIDE SEQUENCE [LARGE SCALE GENOMIC DNA]</scope>
</reference>